<reference evidence="2" key="1">
    <citation type="journal article" date="2019" name="Int. J. Syst. Evol. Microbiol.">
        <title>The Global Catalogue of Microorganisms (GCM) 10K type strain sequencing project: providing services to taxonomists for standard genome sequencing and annotation.</title>
        <authorList>
            <consortium name="The Broad Institute Genomics Platform"/>
            <consortium name="The Broad Institute Genome Sequencing Center for Infectious Disease"/>
            <person name="Wu L."/>
            <person name="Ma J."/>
        </authorList>
    </citation>
    <scope>NUCLEOTIDE SEQUENCE [LARGE SCALE GENOMIC DNA]</scope>
    <source>
        <strain evidence="2">JCM 14901</strain>
    </source>
</reference>
<dbReference type="EMBL" id="BAAAOG010000002">
    <property type="protein sequence ID" value="GAA1952311.1"/>
    <property type="molecule type" value="Genomic_DNA"/>
</dbReference>
<dbReference type="RefSeq" id="WP_344092498.1">
    <property type="nucleotide sequence ID" value="NZ_BAAAOG010000002.1"/>
</dbReference>
<protein>
    <submittedName>
        <fullName evidence="1">Uncharacterized protein</fullName>
    </submittedName>
</protein>
<proteinExistence type="predicted"/>
<evidence type="ECO:0000313" key="1">
    <source>
        <dbReference type="EMBL" id="GAA1952311.1"/>
    </source>
</evidence>
<accession>A0ABP5BWE1</accession>
<dbReference type="Proteomes" id="UP001499933">
    <property type="component" value="Unassembled WGS sequence"/>
</dbReference>
<keyword evidence="2" id="KW-1185">Reference proteome</keyword>
<organism evidence="1 2">
    <name type="scientific">Microbacterium deminutum</name>
    <dbReference type="NCBI Taxonomy" id="344164"/>
    <lineage>
        <taxon>Bacteria</taxon>
        <taxon>Bacillati</taxon>
        <taxon>Actinomycetota</taxon>
        <taxon>Actinomycetes</taxon>
        <taxon>Micrococcales</taxon>
        <taxon>Microbacteriaceae</taxon>
        <taxon>Microbacterium</taxon>
    </lineage>
</organism>
<gene>
    <name evidence="1" type="ORF">GCM10009776_12700</name>
</gene>
<name>A0ABP5BWE1_9MICO</name>
<comment type="caution">
    <text evidence="1">The sequence shown here is derived from an EMBL/GenBank/DDBJ whole genome shotgun (WGS) entry which is preliminary data.</text>
</comment>
<sequence>MAKAAFTGPDEALLLYERAIAAAGWERKGATMPYTSAGGHMSSFLDPTGTMAIRLAPALRDEFIERYASRIAEQHGRSMPHFVVVPETLLRDTSELVHWLERAEV</sequence>
<evidence type="ECO:0000313" key="2">
    <source>
        <dbReference type="Proteomes" id="UP001499933"/>
    </source>
</evidence>